<evidence type="ECO:0000313" key="2">
    <source>
        <dbReference type="EMBL" id="MBB6013768.1"/>
    </source>
</evidence>
<organism evidence="2 3">
    <name type="scientific">Aquamicrobium lusatiense</name>
    <dbReference type="NCBI Taxonomy" id="89772"/>
    <lineage>
        <taxon>Bacteria</taxon>
        <taxon>Pseudomonadati</taxon>
        <taxon>Pseudomonadota</taxon>
        <taxon>Alphaproteobacteria</taxon>
        <taxon>Hyphomicrobiales</taxon>
        <taxon>Phyllobacteriaceae</taxon>
        <taxon>Aquamicrobium</taxon>
    </lineage>
</organism>
<sequence>MKKKATAGLAAFLALATSCAFAADILPVEAPEAVDAGRPLWALQITPYMWAAGLKGDISPFRRAPTIPVEKSFGDIFDDLNFGGFVNLWARYDRFVFSGDAMYTSTTDAHSFGSIPQLPGWTGPYPSSADVDVDTKQFTSTLTGGYRVLDVSGTTLDLLGGLRIWHVSNRVKVGGLVNNTYVSASHKESFSWVDPVIGARLFHGLTDRLSFHLQADVGGFDVGSKITYQALATFNYILTDHLSTSVGYKVLGVDYRHDGHVFDTKLHGPVLGMTYRF</sequence>
<gene>
    <name evidence="2" type="ORF">HNR59_003157</name>
</gene>
<proteinExistence type="predicted"/>
<dbReference type="Proteomes" id="UP000533306">
    <property type="component" value="Unassembled WGS sequence"/>
</dbReference>
<name>A0A7W9S694_9HYPH</name>
<reference evidence="2 3" key="1">
    <citation type="submission" date="2020-08" db="EMBL/GenBank/DDBJ databases">
        <title>Genomic Encyclopedia of Type Strains, Phase IV (KMG-IV): sequencing the most valuable type-strain genomes for metagenomic binning, comparative biology and taxonomic classification.</title>
        <authorList>
            <person name="Goeker M."/>
        </authorList>
    </citation>
    <scope>NUCLEOTIDE SEQUENCE [LARGE SCALE GENOMIC DNA]</scope>
    <source>
        <strain evidence="2 3">DSM 11099</strain>
    </source>
</reference>
<dbReference type="RefSeq" id="WP_183831951.1">
    <property type="nucleotide sequence ID" value="NZ_JACHEU010000002.1"/>
</dbReference>
<feature type="signal peptide" evidence="1">
    <location>
        <begin position="1"/>
        <end position="22"/>
    </location>
</feature>
<dbReference type="AlphaFoldDB" id="A0A7W9S694"/>
<dbReference type="EMBL" id="JACHEU010000002">
    <property type="protein sequence ID" value="MBB6013768.1"/>
    <property type="molecule type" value="Genomic_DNA"/>
</dbReference>
<evidence type="ECO:0008006" key="4">
    <source>
        <dbReference type="Google" id="ProtNLM"/>
    </source>
</evidence>
<accession>A0A7W9S694</accession>
<protein>
    <recommendedName>
        <fullName evidence="4">Outer membrane protein beta-barrel domain-containing protein</fullName>
    </recommendedName>
</protein>
<dbReference type="PROSITE" id="PS51257">
    <property type="entry name" value="PROKAR_LIPOPROTEIN"/>
    <property type="match status" value="1"/>
</dbReference>
<evidence type="ECO:0000256" key="1">
    <source>
        <dbReference type="SAM" id="SignalP"/>
    </source>
</evidence>
<comment type="caution">
    <text evidence="2">The sequence shown here is derived from an EMBL/GenBank/DDBJ whole genome shotgun (WGS) entry which is preliminary data.</text>
</comment>
<evidence type="ECO:0000313" key="3">
    <source>
        <dbReference type="Proteomes" id="UP000533306"/>
    </source>
</evidence>
<feature type="chain" id="PRO_5030971941" description="Outer membrane protein beta-barrel domain-containing protein" evidence="1">
    <location>
        <begin position="23"/>
        <end position="277"/>
    </location>
</feature>
<keyword evidence="3" id="KW-1185">Reference proteome</keyword>
<keyword evidence="1" id="KW-0732">Signal</keyword>